<gene>
    <name evidence="2" type="ORF">CEXT_122091</name>
</gene>
<evidence type="ECO:0000313" key="3">
    <source>
        <dbReference type="Proteomes" id="UP001054945"/>
    </source>
</evidence>
<sequence>MNKLTKNGSSNCSPYIYEIQNPLLKTIKRLPINKTPVKRSTKEYLKKYKAHRHYKFLEGEKHECHKTYFSNPPNDIHEKCSPINANFSNDTTEEQSEQPRRLGIKNDVMSQ</sequence>
<dbReference type="Proteomes" id="UP001054945">
    <property type="component" value="Unassembled WGS sequence"/>
</dbReference>
<comment type="caution">
    <text evidence="2">The sequence shown here is derived from an EMBL/GenBank/DDBJ whole genome shotgun (WGS) entry which is preliminary data.</text>
</comment>
<evidence type="ECO:0000313" key="2">
    <source>
        <dbReference type="EMBL" id="GIY17335.1"/>
    </source>
</evidence>
<reference evidence="2 3" key="1">
    <citation type="submission" date="2021-06" db="EMBL/GenBank/DDBJ databases">
        <title>Caerostris extrusa draft genome.</title>
        <authorList>
            <person name="Kono N."/>
            <person name="Arakawa K."/>
        </authorList>
    </citation>
    <scope>NUCLEOTIDE SEQUENCE [LARGE SCALE GENOMIC DNA]</scope>
</reference>
<evidence type="ECO:0000256" key="1">
    <source>
        <dbReference type="SAM" id="MobiDB-lite"/>
    </source>
</evidence>
<keyword evidence="3" id="KW-1185">Reference proteome</keyword>
<protein>
    <submittedName>
        <fullName evidence="2">Uncharacterized protein</fullName>
    </submittedName>
</protein>
<organism evidence="2 3">
    <name type="scientific">Caerostris extrusa</name>
    <name type="common">Bark spider</name>
    <name type="synonym">Caerostris bankana</name>
    <dbReference type="NCBI Taxonomy" id="172846"/>
    <lineage>
        <taxon>Eukaryota</taxon>
        <taxon>Metazoa</taxon>
        <taxon>Ecdysozoa</taxon>
        <taxon>Arthropoda</taxon>
        <taxon>Chelicerata</taxon>
        <taxon>Arachnida</taxon>
        <taxon>Araneae</taxon>
        <taxon>Araneomorphae</taxon>
        <taxon>Entelegynae</taxon>
        <taxon>Araneoidea</taxon>
        <taxon>Araneidae</taxon>
        <taxon>Caerostris</taxon>
    </lineage>
</organism>
<name>A0AAV4R795_CAEEX</name>
<dbReference type="AlphaFoldDB" id="A0AAV4R795"/>
<accession>A0AAV4R795</accession>
<feature type="region of interest" description="Disordered" evidence="1">
    <location>
        <begin position="87"/>
        <end position="111"/>
    </location>
</feature>
<proteinExistence type="predicted"/>
<dbReference type="EMBL" id="BPLR01007498">
    <property type="protein sequence ID" value="GIY17335.1"/>
    <property type="molecule type" value="Genomic_DNA"/>
</dbReference>